<evidence type="ECO:0000256" key="1">
    <source>
        <dbReference type="ARBA" id="ARBA00004167"/>
    </source>
</evidence>
<dbReference type="EMBL" id="KE125520">
    <property type="protein sequence ID" value="EPB68024.1"/>
    <property type="molecule type" value="Genomic_DNA"/>
</dbReference>
<keyword evidence="9 12" id="KW-0472">Membrane</keyword>
<evidence type="ECO:0000313" key="14">
    <source>
        <dbReference type="Proteomes" id="UP000054495"/>
    </source>
</evidence>
<evidence type="ECO:0000256" key="8">
    <source>
        <dbReference type="ARBA" id="ARBA00022989"/>
    </source>
</evidence>
<dbReference type="EC" id="2.4.1.17" evidence="3"/>
<keyword evidence="14" id="KW-1185">Reference proteome</keyword>
<feature type="transmembrane region" description="Helical" evidence="12">
    <location>
        <begin position="27"/>
        <end position="46"/>
    </location>
</feature>
<dbReference type="Gene3D" id="3.40.50.2000">
    <property type="entry name" value="Glycogen Phosphorylase B"/>
    <property type="match status" value="1"/>
</dbReference>
<organism evidence="13 14">
    <name type="scientific">Ancylostoma ceylanicum</name>
    <dbReference type="NCBI Taxonomy" id="53326"/>
    <lineage>
        <taxon>Eukaryota</taxon>
        <taxon>Metazoa</taxon>
        <taxon>Ecdysozoa</taxon>
        <taxon>Nematoda</taxon>
        <taxon>Chromadorea</taxon>
        <taxon>Rhabditida</taxon>
        <taxon>Rhabditina</taxon>
        <taxon>Rhabditomorpha</taxon>
        <taxon>Strongyloidea</taxon>
        <taxon>Ancylostomatidae</taxon>
        <taxon>Ancylostomatinae</taxon>
        <taxon>Ancylostoma</taxon>
    </lineage>
</organism>
<dbReference type="Proteomes" id="UP000054495">
    <property type="component" value="Unassembled WGS sequence"/>
</dbReference>
<dbReference type="FunFam" id="3.40.50.2000:FF:000118">
    <property type="entry name" value="UDP-glucuronosyltransferase"/>
    <property type="match status" value="1"/>
</dbReference>
<comment type="subcellular location">
    <subcellularLocation>
        <location evidence="1">Membrane</location>
        <topology evidence="1">Single-pass membrane protein</topology>
    </subcellularLocation>
</comment>
<name>A0A0D6L8Q8_9BILA</name>
<comment type="catalytic activity">
    <reaction evidence="11">
        <text>glucuronate acceptor + UDP-alpha-D-glucuronate = acceptor beta-D-glucuronoside + UDP + H(+)</text>
        <dbReference type="Rhea" id="RHEA:21032"/>
        <dbReference type="ChEBI" id="CHEBI:15378"/>
        <dbReference type="ChEBI" id="CHEBI:58052"/>
        <dbReference type="ChEBI" id="CHEBI:58223"/>
        <dbReference type="ChEBI" id="CHEBI:132367"/>
        <dbReference type="ChEBI" id="CHEBI:132368"/>
        <dbReference type="EC" id="2.4.1.17"/>
    </reaction>
</comment>
<dbReference type="InterPro" id="IPR050271">
    <property type="entry name" value="UDP-glycosyltransferase"/>
</dbReference>
<keyword evidence="10" id="KW-0325">Glycoprotein</keyword>
<proteinExistence type="inferred from homology"/>
<evidence type="ECO:0000256" key="2">
    <source>
        <dbReference type="ARBA" id="ARBA00009995"/>
    </source>
</evidence>
<evidence type="ECO:0000256" key="12">
    <source>
        <dbReference type="SAM" id="Phobius"/>
    </source>
</evidence>
<gene>
    <name evidence="13" type="ORF">ANCCEY_12886</name>
</gene>
<dbReference type="CDD" id="cd03784">
    <property type="entry name" value="GT1_Gtf-like"/>
    <property type="match status" value="1"/>
</dbReference>
<sequence length="507" mass="57791">MPTSSSYKFLFNSHHPQIADPIPAPQMLLTLLLCPMAVLGANLLLVSMDQGRSHATSFAPFMHRLQRDNHSVSLYFNTYKPEIDFGMKNELIDLSGVATSPFEAGSAFFAVVWRLEYSFVHQSRSCKTVLEKRRSEFARLAGGNWDLVFADSLFAVCGYGIARLNRRPHVMIHSSDVEAAQSTAKAFHRNYGILPPNFMSYAYAWQDPSFFLDRLKSATDWFGSVVVTNVLSDQFMRHALSPVVRDFSFPEFLRTSTFTFTDMPELLYPPAPRTNDYFSYGSYCKQGGALLKEFEDFVSDPKSRGTIVVAFGTLVPWYAAPADKLMAFVETINNLTEYRVVWSYNGNTVKVREHVMLSKWIPQNELLLHNKTVLFVSHGGLKSVKEAACSGTPSLFMPMFAEQMRNAWLAKNKGYAEILNKFELSHDYLEKNIRKVLNNPEYQDRGRILKEEILDRPLSSLDHATFIMNRSQLSYYTEFGRFADSTLYTFVHSFTIVRVGYSDVLDK</sequence>
<reference evidence="13 14" key="1">
    <citation type="submission" date="2013-05" db="EMBL/GenBank/DDBJ databases">
        <title>Draft genome of the parasitic nematode Anyclostoma ceylanicum.</title>
        <authorList>
            <person name="Mitreva M."/>
        </authorList>
    </citation>
    <scope>NUCLEOTIDE SEQUENCE [LARGE SCALE GENOMIC DNA]</scope>
</reference>
<keyword evidence="5 13" id="KW-0808">Transferase</keyword>
<dbReference type="Pfam" id="PF00201">
    <property type="entry name" value="UDPGT"/>
    <property type="match status" value="1"/>
</dbReference>
<dbReference type="InterPro" id="IPR002213">
    <property type="entry name" value="UDP_glucos_trans"/>
</dbReference>
<accession>A0A0D6L8Q8</accession>
<dbReference type="GO" id="GO:0016020">
    <property type="term" value="C:membrane"/>
    <property type="evidence" value="ECO:0007669"/>
    <property type="project" value="UniProtKB-SubCell"/>
</dbReference>
<evidence type="ECO:0000256" key="4">
    <source>
        <dbReference type="ARBA" id="ARBA00022676"/>
    </source>
</evidence>
<dbReference type="AlphaFoldDB" id="A0A0D6L8Q8"/>
<keyword evidence="7" id="KW-0732">Signal</keyword>
<evidence type="ECO:0000256" key="9">
    <source>
        <dbReference type="ARBA" id="ARBA00023136"/>
    </source>
</evidence>
<keyword evidence="4" id="KW-0328">Glycosyltransferase</keyword>
<keyword evidence="6 12" id="KW-0812">Transmembrane</keyword>
<evidence type="ECO:0000256" key="5">
    <source>
        <dbReference type="ARBA" id="ARBA00022679"/>
    </source>
</evidence>
<dbReference type="GO" id="GO:0015020">
    <property type="term" value="F:glucuronosyltransferase activity"/>
    <property type="evidence" value="ECO:0007669"/>
    <property type="project" value="UniProtKB-EC"/>
</dbReference>
<comment type="similarity">
    <text evidence="2">Belongs to the UDP-glycosyltransferase family.</text>
</comment>
<evidence type="ECO:0000313" key="13">
    <source>
        <dbReference type="EMBL" id="EPB68024.1"/>
    </source>
</evidence>
<protein>
    <recommendedName>
        <fullName evidence="3">glucuronosyltransferase</fullName>
        <ecNumber evidence="3">2.4.1.17</ecNumber>
    </recommendedName>
</protein>
<evidence type="ECO:0000256" key="7">
    <source>
        <dbReference type="ARBA" id="ARBA00022729"/>
    </source>
</evidence>
<dbReference type="PANTHER" id="PTHR48043:SF62">
    <property type="entry name" value="GLUCURONOSYLTRANSFERASE"/>
    <property type="match status" value="1"/>
</dbReference>
<evidence type="ECO:0000256" key="11">
    <source>
        <dbReference type="ARBA" id="ARBA00047475"/>
    </source>
</evidence>
<dbReference type="SUPFAM" id="SSF53756">
    <property type="entry name" value="UDP-Glycosyltransferase/glycogen phosphorylase"/>
    <property type="match status" value="1"/>
</dbReference>
<dbReference type="PANTHER" id="PTHR48043">
    <property type="entry name" value="EG:EG0003.4 PROTEIN-RELATED"/>
    <property type="match status" value="1"/>
</dbReference>
<evidence type="ECO:0000256" key="3">
    <source>
        <dbReference type="ARBA" id="ARBA00012544"/>
    </source>
</evidence>
<keyword evidence="8 12" id="KW-1133">Transmembrane helix</keyword>
<evidence type="ECO:0000256" key="10">
    <source>
        <dbReference type="ARBA" id="ARBA00023180"/>
    </source>
</evidence>
<evidence type="ECO:0000256" key="6">
    <source>
        <dbReference type="ARBA" id="ARBA00022692"/>
    </source>
</evidence>